<organism evidence="6 7">
    <name type="scientific">Fonsecaea multimorphosa CBS 102226</name>
    <dbReference type="NCBI Taxonomy" id="1442371"/>
    <lineage>
        <taxon>Eukaryota</taxon>
        <taxon>Fungi</taxon>
        <taxon>Dikarya</taxon>
        <taxon>Ascomycota</taxon>
        <taxon>Pezizomycotina</taxon>
        <taxon>Eurotiomycetes</taxon>
        <taxon>Chaetothyriomycetidae</taxon>
        <taxon>Chaetothyriales</taxon>
        <taxon>Herpotrichiellaceae</taxon>
        <taxon>Fonsecaea</taxon>
    </lineage>
</organism>
<feature type="domain" description="6-phosphogluconate dehydrogenase NADP-binding" evidence="4">
    <location>
        <begin position="4"/>
        <end position="157"/>
    </location>
</feature>
<dbReference type="GO" id="GO:0051287">
    <property type="term" value="F:NAD binding"/>
    <property type="evidence" value="ECO:0007669"/>
    <property type="project" value="InterPro"/>
</dbReference>
<evidence type="ECO:0000259" key="5">
    <source>
        <dbReference type="Pfam" id="PF14833"/>
    </source>
</evidence>
<keyword evidence="2" id="KW-0520">NAD</keyword>
<dbReference type="Pfam" id="PF14833">
    <property type="entry name" value="NAD_binding_11"/>
    <property type="match status" value="1"/>
</dbReference>
<keyword evidence="7" id="KW-1185">Reference proteome</keyword>
<dbReference type="AlphaFoldDB" id="A0A0D2K8P5"/>
<dbReference type="InterPro" id="IPR036291">
    <property type="entry name" value="NAD(P)-bd_dom_sf"/>
</dbReference>
<feature type="active site" evidence="3">
    <location>
        <position position="191"/>
    </location>
</feature>
<evidence type="ECO:0000259" key="4">
    <source>
        <dbReference type="Pfam" id="PF03446"/>
    </source>
</evidence>
<evidence type="ECO:0000313" key="6">
    <source>
        <dbReference type="EMBL" id="KIX99559.1"/>
    </source>
</evidence>
<dbReference type="GO" id="GO:0008442">
    <property type="term" value="F:3-hydroxyisobutyrate dehydrogenase activity"/>
    <property type="evidence" value="ECO:0007669"/>
    <property type="project" value="TreeGrafter"/>
</dbReference>
<protein>
    <recommendedName>
        <fullName evidence="8">3-hydroxyisobutyrate dehydrogenase</fullName>
    </recommendedName>
</protein>
<dbReference type="PANTHER" id="PTHR22981:SF81">
    <property type="entry name" value="DEHYDROGENASE, PUTATIVE-RELATED"/>
    <property type="match status" value="1"/>
</dbReference>
<dbReference type="InterPro" id="IPR013328">
    <property type="entry name" value="6PGD_dom2"/>
</dbReference>
<evidence type="ECO:0000256" key="3">
    <source>
        <dbReference type="PIRSR" id="PIRSR000103-1"/>
    </source>
</evidence>
<dbReference type="GO" id="GO:0050661">
    <property type="term" value="F:NADP binding"/>
    <property type="evidence" value="ECO:0007669"/>
    <property type="project" value="InterPro"/>
</dbReference>
<dbReference type="Gene3D" id="1.10.1040.10">
    <property type="entry name" value="N-(1-d-carboxylethyl)-l-norvaline Dehydrogenase, domain 2"/>
    <property type="match status" value="1"/>
</dbReference>
<gene>
    <name evidence="6" type="ORF">Z520_05135</name>
</gene>
<dbReference type="PANTHER" id="PTHR22981">
    <property type="entry name" value="3-HYDROXYISOBUTYRATE DEHYDROGENASE-RELATED"/>
    <property type="match status" value="1"/>
</dbReference>
<dbReference type="OrthoDB" id="21615at2759"/>
<sequence>MAADIGFIGIGNMGFHMAGNIRSKMDRSSTLHIFDVNNASCQDFVHKFGDLGPVRIAKSSKEVAEASKTVLSMVPMDQHCRAVYLDPETGVIAARADQDRLILECSTISIATAQEVGKAVMEAGRGRYIDTPVSGGVGGAEAGSLSFFIGYPNAATDNDPLVQHIKTVIGWMGAAERINFCGFLGGGLVSKIANNYMGLCNLAAAAQGMAFGIRHGMNPETLFRCIKGSSGDSWILNFSPPVPGVVAKSAASNGFRAGFRPSLCVKDVSLAIKAAREVGINATMGEMALKEYERADQDPRTTSLDCSSIWLHINGQVDAFSESK</sequence>
<name>A0A0D2K8P5_9EURO</name>
<dbReference type="InterPro" id="IPR008927">
    <property type="entry name" value="6-PGluconate_DH-like_C_sf"/>
</dbReference>
<dbReference type="EMBL" id="KN848069">
    <property type="protein sequence ID" value="KIX99559.1"/>
    <property type="molecule type" value="Genomic_DNA"/>
</dbReference>
<reference evidence="6 7" key="1">
    <citation type="submission" date="2015-01" db="EMBL/GenBank/DDBJ databases">
        <title>The Genome Sequence of Fonsecaea multimorphosa CBS 102226.</title>
        <authorList>
            <consortium name="The Broad Institute Genomics Platform"/>
            <person name="Cuomo C."/>
            <person name="de Hoog S."/>
            <person name="Gorbushina A."/>
            <person name="Stielow B."/>
            <person name="Teixiera M."/>
            <person name="Abouelleil A."/>
            <person name="Chapman S.B."/>
            <person name="Priest M."/>
            <person name="Young S.K."/>
            <person name="Wortman J."/>
            <person name="Nusbaum C."/>
            <person name="Birren B."/>
        </authorList>
    </citation>
    <scope>NUCLEOTIDE SEQUENCE [LARGE SCALE GENOMIC DNA]</scope>
    <source>
        <strain evidence="6 7">CBS 102226</strain>
    </source>
</reference>
<dbReference type="Proteomes" id="UP000053411">
    <property type="component" value="Unassembled WGS sequence"/>
</dbReference>
<evidence type="ECO:0008006" key="8">
    <source>
        <dbReference type="Google" id="ProtNLM"/>
    </source>
</evidence>
<dbReference type="RefSeq" id="XP_016633682.1">
    <property type="nucleotide sequence ID" value="XM_016775639.1"/>
</dbReference>
<dbReference type="GO" id="GO:0005739">
    <property type="term" value="C:mitochondrion"/>
    <property type="evidence" value="ECO:0007669"/>
    <property type="project" value="TreeGrafter"/>
</dbReference>
<dbReference type="PIRSF" id="PIRSF000103">
    <property type="entry name" value="HIBADH"/>
    <property type="match status" value="1"/>
</dbReference>
<feature type="domain" description="3-hydroxyisobutyrate dehydrogenase-like NAD-binding" evidence="5">
    <location>
        <begin position="185"/>
        <end position="298"/>
    </location>
</feature>
<dbReference type="VEuPathDB" id="FungiDB:Z520_05135"/>
<dbReference type="Pfam" id="PF03446">
    <property type="entry name" value="NAD_binding_2"/>
    <property type="match status" value="1"/>
</dbReference>
<evidence type="ECO:0000313" key="7">
    <source>
        <dbReference type="Proteomes" id="UP000053411"/>
    </source>
</evidence>
<proteinExistence type="predicted"/>
<dbReference type="Gene3D" id="3.40.50.720">
    <property type="entry name" value="NAD(P)-binding Rossmann-like Domain"/>
    <property type="match status" value="1"/>
</dbReference>
<dbReference type="SUPFAM" id="SSF51735">
    <property type="entry name" value="NAD(P)-binding Rossmann-fold domains"/>
    <property type="match status" value="1"/>
</dbReference>
<dbReference type="InterPro" id="IPR029154">
    <property type="entry name" value="HIBADH-like_NADP-bd"/>
</dbReference>
<dbReference type="SUPFAM" id="SSF48179">
    <property type="entry name" value="6-phosphogluconate dehydrogenase C-terminal domain-like"/>
    <property type="match status" value="1"/>
</dbReference>
<evidence type="ECO:0000256" key="2">
    <source>
        <dbReference type="ARBA" id="ARBA00023027"/>
    </source>
</evidence>
<evidence type="ECO:0000256" key="1">
    <source>
        <dbReference type="ARBA" id="ARBA00023002"/>
    </source>
</evidence>
<accession>A0A0D2K8P5</accession>
<dbReference type="STRING" id="1442371.A0A0D2K8P5"/>
<dbReference type="GO" id="GO:0006574">
    <property type="term" value="P:L-valine catabolic process"/>
    <property type="evidence" value="ECO:0007669"/>
    <property type="project" value="TreeGrafter"/>
</dbReference>
<dbReference type="InterPro" id="IPR006115">
    <property type="entry name" value="6PGDH_NADP-bd"/>
</dbReference>
<dbReference type="InterPro" id="IPR015815">
    <property type="entry name" value="HIBADH-related"/>
</dbReference>
<keyword evidence="1" id="KW-0560">Oxidoreductase</keyword>
<dbReference type="GeneID" id="27710881"/>